<feature type="region of interest" description="Disordered" evidence="1">
    <location>
        <begin position="433"/>
        <end position="470"/>
    </location>
</feature>
<dbReference type="PANTHER" id="PTHR33018:SF31">
    <property type="entry name" value="TRANSPOSASE, PTTA_EN_SPM, PLANT"/>
    <property type="match status" value="1"/>
</dbReference>
<protein>
    <recommendedName>
        <fullName evidence="2">DUF4216 domain-containing protein</fullName>
    </recommendedName>
</protein>
<evidence type="ECO:0000313" key="3">
    <source>
        <dbReference type="EMBL" id="KAK9075605.1"/>
    </source>
</evidence>
<keyword evidence="4" id="KW-1185">Reference proteome</keyword>
<feature type="domain" description="DUF4216" evidence="2">
    <location>
        <begin position="26"/>
        <end position="90"/>
    </location>
</feature>
<dbReference type="InterPro" id="IPR025312">
    <property type="entry name" value="DUF4216"/>
</dbReference>
<dbReference type="AlphaFoldDB" id="A0AAP0DM16"/>
<evidence type="ECO:0000313" key="4">
    <source>
        <dbReference type="Proteomes" id="UP001408789"/>
    </source>
</evidence>
<accession>A0AAP0DM16</accession>
<proteinExistence type="predicted"/>
<sequence length="810" mass="93560">MQIASAKDSNPVYGAVTYYGRIKEIWELDYRTFTIPVFMCDWVDSRGVKKDDFGFTVVNFGRLCHQSERFILASQARQVFYVQDQQDKNLSVVGFTPHKMYKYGDDVENDDMLEFDATVDVVFWAMADPENEKVSHEDDSDHEDQDSKSQRGPTVKSKTEKKRVVVTYNKRGVPYGETATKLSTFEGMCARTMVPITYERWFDVGDQIKEACWKHVLANFVLNPKGRKRSLQSVGTKWKNFKHTLYKKFILARKDDPEADLLTPPAMYPFLKEPDWKLFVAQHSSKQWEERSKKAKKTRAKNRYNHRLSRKGYSGLIEELVKETGKEEEEIDRATCWKKARQLKSGGFDLEVQKVVDKIEELEKEDKHEDVSCGTEDVLTQALGNDEQRGRVRGMGKFVSHQQYFHLPKTVKGYLDKEKKKINRRLTKVEDQLERLTRGGRSATPVSEAASCQMGNDDEEAPEDDNEHADDKSCYLAVDVPTNIVARGTVMNWNDSDENIEVMVQTCVQGEASLPFPLEEEFVEKVQDALGYILRWPRHLVIQFSDLTKMAKKKKKTEKVEDRKDVKKGEDRKDVKKGEETKDVKKTKKVEERKDEAKMIEATKDEERKDECKETGKGNKKRQRDLDKQKDDFQVITGEAVNEFKERKKSKVIEKESLQRKIMTRGQRKKRVRMESFAMSMAAMMVDGQMTQVDSIKVSCEDDLFGYDSFTYLNWNDFDSVFAMDVLSGAVISSYTMYLYEQIKNGGKVDHGICFITPTATMQFNKKGMIKNVDDSSRLVADRLKGRKGNDIRTLGARCNRHEKYGLLLS</sequence>
<feature type="region of interest" description="Disordered" evidence="1">
    <location>
        <begin position="553"/>
        <end position="628"/>
    </location>
</feature>
<gene>
    <name evidence="3" type="ORF">SSX86_003931</name>
</gene>
<dbReference type="Pfam" id="PF13952">
    <property type="entry name" value="DUF4216"/>
    <property type="match status" value="1"/>
</dbReference>
<dbReference type="EMBL" id="JBCNJP010000007">
    <property type="protein sequence ID" value="KAK9075605.1"/>
    <property type="molecule type" value="Genomic_DNA"/>
</dbReference>
<comment type="caution">
    <text evidence="3">The sequence shown here is derived from an EMBL/GenBank/DDBJ whole genome shotgun (WGS) entry which is preliminary data.</text>
</comment>
<name>A0AAP0DM16_9ASTR</name>
<feature type="region of interest" description="Disordered" evidence="1">
    <location>
        <begin position="133"/>
        <end position="161"/>
    </location>
</feature>
<reference evidence="3 4" key="1">
    <citation type="submission" date="2024-04" db="EMBL/GenBank/DDBJ databases">
        <title>The reference genome of an endangered Asteraceae, Deinandra increscens subsp. villosa, native to the Central Coast of California.</title>
        <authorList>
            <person name="Guilliams M."/>
            <person name="Hasenstab-Lehman K."/>
            <person name="Meyer R."/>
            <person name="Mcevoy S."/>
        </authorList>
    </citation>
    <scope>NUCLEOTIDE SEQUENCE [LARGE SCALE GENOMIC DNA]</scope>
    <source>
        <tissue evidence="3">Leaf</tissue>
    </source>
</reference>
<feature type="compositionally biased region" description="Basic and acidic residues" evidence="1">
    <location>
        <begin position="558"/>
        <end position="617"/>
    </location>
</feature>
<dbReference type="PANTHER" id="PTHR33018">
    <property type="entry name" value="OS10G0338966 PROTEIN-RELATED"/>
    <property type="match status" value="1"/>
</dbReference>
<organism evidence="3 4">
    <name type="scientific">Deinandra increscens subsp. villosa</name>
    <dbReference type="NCBI Taxonomy" id="3103831"/>
    <lineage>
        <taxon>Eukaryota</taxon>
        <taxon>Viridiplantae</taxon>
        <taxon>Streptophyta</taxon>
        <taxon>Embryophyta</taxon>
        <taxon>Tracheophyta</taxon>
        <taxon>Spermatophyta</taxon>
        <taxon>Magnoliopsida</taxon>
        <taxon>eudicotyledons</taxon>
        <taxon>Gunneridae</taxon>
        <taxon>Pentapetalae</taxon>
        <taxon>asterids</taxon>
        <taxon>campanulids</taxon>
        <taxon>Asterales</taxon>
        <taxon>Asteraceae</taxon>
        <taxon>Asteroideae</taxon>
        <taxon>Heliantheae alliance</taxon>
        <taxon>Madieae</taxon>
        <taxon>Madiinae</taxon>
        <taxon>Deinandra</taxon>
    </lineage>
</organism>
<feature type="compositionally biased region" description="Acidic residues" evidence="1">
    <location>
        <begin position="456"/>
        <end position="468"/>
    </location>
</feature>
<dbReference type="Proteomes" id="UP001408789">
    <property type="component" value="Unassembled WGS sequence"/>
</dbReference>
<feature type="compositionally biased region" description="Basic and acidic residues" evidence="1">
    <location>
        <begin position="133"/>
        <end position="149"/>
    </location>
</feature>
<evidence type="ECO:0000256" key="1">
    <source>
        <dbReference type="SAM" id="MobiDB-lite"/>
    </source>
</evidence>
<evidence type="ECO:0000259" key="2">
    <source>
        <dbReference type="Pfam" id="PF13952"/>
    </source>
</evidence>